<dbReference type="CDD" id="cd01065">
    <property type="entry name" value="NAD_bind_Shikimate_DH"/>
    <property type="match status" value="1"/>
</dbReference>
<keyword evidence="4 10" id="KW-0560">Oxidoreductase</keyword>
<dbReference type="GO" id="GO:0009073">
    <property type="term" value="P:aromatic amino acid family biosynthetic process"/>
    <property type="evidence" value="ECO:0007669"/>
    <property type="project" value="UniProtKB-KW"/>
</dbReference>
<feature type="binding site" evidence="10">
    <location>
        <position position="82"/>
    </location>
    <ligand>
        <name>NADP(+)</name>
        <dbReference type="ChEBI" id="CHEBI:58349"/>
    </ligand>
</feature>
<dbReference type="GO" id="GO:0004764">
    <property type="term" value="F:shikimate 3-dehydrogenase (NADP+) activity"/>
    <property type="evidence" value="ECO:0007669"/>
    <property type="project" value="UniProtKB-UniRule"/>
</dbReference>
<feature type="binding site" evidence="10">
    <location>
        <position position="91"/>
    </location>
    <ligand>
        <name>shikimate</name>
        <dbReference type="ChEBI" id="CHEBI:36208"/>
    </ligand>
</feature>
<feature type="binding site" evidence="10">
    <location>
        <position position="225"/>
    </location>
    <ligand>
        <name>NADP(+)</name>
        <dbReference type="ChEBI" id="CHEBI:58349"/>
    </ligand>
</feature>
<keyword evidence="5 10" id="KW-0057">Aromatic amino acid biosynthesis</keyword>
<dbReference type="GO" id="GO:0050661">
    <property type="term" value="F:NADP binding"/>
    <property type="evidence" value="ECO:0007669"/>
    <property type="project" value="InterPro"/>
</dbReference>
<dbReference type="Proteomes" id="UP000215383">
    <property type="component" value="Chromosome 1"/>
</dbReference>
<evidence type="ECO:0000256" key="8">
    <source>
        <dbReference type="ARBA" id="ARBA00052329"/>
    </source>
</evidence>
<keyword evidence="3 10" id="KW-0521">NADP</keyword>
<dbReference type="Pfam" id="PF18317">
    <property type="entry name" value="SDH_C"/>
    <property type="match status" value="1"/>
</dbReference>
<dbReference type="GeneID" id="78506333"/>
<comment type="subunit">
    <text evidence="10">Homodimer.</text>
</comment>
<dbReference type="EC" id="1.1.1.25" evidence="10"/>
<feature type="binding site" evidence="10">
    <location>
        <begin position="130"/>
        <end position="134"/>
    </location>
    <ligand>
        <name>NADP(+)</name>
        <dbReference type="ChEBI" id="CHEBI:58349"/>
    </ligand>
</feature>
<feature type="binding site" evidence="10">
    <location>
        <position position="248"/>
    </location>
    <ligand>
        <name>NADP(+)</name>
        <dbReference type="ChEBI" id="CHEBI:58349"/>
    </ligand>
</feature>
<evidence type="ECO:0000256" key="6">
    <source>
        <dbReference type="ARBA" id="ARBA00049442"/>
    </source>
</evidence>
<evidence type="ECO:0000313" key="14">
    <source>
        <dbReference type="EMBL" id="SNU95030.1"/>
    </source>
</evidence>
<feature type="binding site" evidence="10">
    <location>
        <begin position="19"/>
        <end position="21"/>
    </location>
    <ligand>
        <name>shikimate</name>
        <dbReference type="ChEBI" id="CHEBI:36208"/>
    </ligand>
</feature>
<dbReference type="NCBIfam" id="TIGR00507">
    <property type="entry name" value="aroE"/>
    <property type="match status" value="1"/>
</dbReference>
<dbReference type="FunFam" id="3.40.50.720:FF:000086">
    <property type="entry name" value="Quinate/shikimate dehydrogenase"/>
    <property type="match status" value="1"/>
</dbReference>
<evidence type="ECO:0000256" key="2">
    <source>
        <dbReference type="ARBA" id="ARBA00022605"/>
    </source>
</evidence>
<comment type="pathway">
    <text evidence="9">Aromatic compound metabolism; 3,4-dihydroxybenzoate biosynthesis; 3-dehydroquinate from D-quinate (NAD(+) route).</text>
</comment>
<evidence type="ECO:0000256" key="3">
    <source>
        <dbReference type="ARBA" id="ARBA00022857"/>
    </source>
</evidence>
<evidence type="ECO:0000313" key="15">
    <source>
        <dbReference type="Proteomes" id="UP000215383"/>
    </source>
</evidence>
<protein>
    <recommendedName>
        <fullName evidence="10">Shikimate dehydrogenase (NADP(+))</fullName>
        <shortName evidence="10">SDH</shortName>
        <ecNumber evidence="10">1.1.1.25</ecNumber>
    </recommendedName>
</protein>
<dbReference type="Gene3D" id="3.40.50.10860">
    <property type="entry name" value="Leucine Dehydrogenase, chain A, domain 1"/>
    <property type="match status" value="1"/>
</dbReference>
<sequence>MYTGKTKNLGVIGYPIKHSLSPVIQNAAIAKAGLDYTYIAMPIAPEDLKVAVEGLKAINFSGFNVTIPHKLAIMQYLDEIDDTAKFIGAVNTVKIDNGKLYGYNTDVIGFINPLLKEGFDLKDKTAVILGAGGASRAIICGLIKHGVKRIVIGVRNQAKGAKLAEGFADLVSIEAFEWHDEKFVSWLMKADLLVNTTPLGMFPNVDNMPPVDWDKVNKNAFVYDIIYTPAETRFLQEAKKHGHKILNGERMLAEQGAASLRYWTGADVDVDIMVKTLREYLATNK</sequence>
<dbReference type="NCBIfam" id="NF001314">
    <property type="entry name" value="PRK00258.2-2"/>
    <property type="match status" value="1"/>
</dbReference>
<evidence type="ECO:0000256" key="4">
    <source>
        <dbReference type="ARBA" id="ARBA00023002"/>
    </source>
</evidence>
<evidence type="ECO:0000256" key="5">
    <source>
        <dbReference type="ARBA" id="ARBA00023141"/>
    </source>
</evidence>
<comment type="caution">
    <text evidence="10">Lacks conserved residue(s) required for the propagation of feature annotation.</text>
</comment>
<comment type="catalytic activity">
    <reaction evidence="8">
        <text>shikimate + NAD(+) = 3-dehydroshikimate + NADH + H(+)</text>
        <dbReference type="Rhea" id="RHEA:17741"/>
        <dbReference type="ChEBI" id="CHEBI:15378"/>
        <dbReference type="ChEBI" id="CHEBI:16630"/>
        <dbReference type="ChEBI" id="CHEBI:36208"/>
        <dbReference type="ChEBI" id="CHEBI:57540"/>
        <dbReference type="ChEBI" id="CHEBI:57945"/>
    </reaction>
</comment>
<dbReference type="Pfam" id="PF01488">
    <property type="entry name" value="Shikimate_DH"/>
    <property type="match status" value="1"/>
</dbReference>
<feature type="binding site" evidence="10">
    <location>
        <position position="106"/>
    </location>
    <ligand>
        <name>shikimate</name>
        <dbReference type="ChEBI" id="CHEBI:36208"/>
    </ligand>
</feature>
<dbReference type="InterPro" id="IPR041121">
    <property type="entry name" value="SDH_C"/>
</dbReference>
<dbReference type="FunFam" id="3.40.50.10860:FF:000004">
    <property type="entry name" value="Quinate/shikimate dehydrogenase"/>
    <property type="match status" value="1"/>
</dbReference>
<feature type="binding site" evidence="10">
    <location>
        <position position="227"/>
    </location>
    <ligand>
        <name>shikimate</name>
        <dbReference type="ChEBI" id="CHEBI:36208"/>
    </ligand>
</feature>
<dbReference type="GO" id="GO:0009423">
    <property type="term" value="P:chorismate biosynthetic process"/>
    <property type="evidence" value="ECO:0007669"/>
    <property type="project" value="UniProtKB-UniRule"/>
</dbReference>
<organism evidence="14 15">
    <name type="scientific">Megamonas hypermegale</name>
    <dbReference type="NCBI Taxonomy" id="158847"/>
    <lineage>
        <taxon>Bacteria</taxon>
        <taxon>Bacillati</taxon>
        <taxon>Bacillota</taxon>
        <taxon>Negativicutes</taxon>
        <taxon>Selenomonadales</taxon>
        <taxon>Selenomonadaceae</taxon>
        <taxon>Megamonas</taxon>
    </lineage>
</organism>
<dbReference type="HAMAP" id="MF_00222">
    <property type="entry name" value="Shikimate_DH_AroE"/>
    <property type="match status" value="1"/>
</dbReference>
<dbReference type="InterPro" id="IPR013708">
    <property type="entry name" value="Shikimate_DH-bd_N"/>
</dbReference>
<evidence type="ECO:0000256" key="10">
    <source>
        <dbReference type="HAMAP-Rule" id="MF_00222"/>
    </source>
</evidence>
<evidence type="ECO:0000256" key="7">
    <source>
        <dbReference type="ARBA" id="ARBA00051639"/>
    </source>
</evidence>
<keyword evidence="15" id="KW-1185">Reference proteome</keyword>
<name>A0A239TBC3_9FIRM</name>
<evidence type="ECO:0000256" key="1">
    <source>
        <dbReference type="ARBA" id="ARBA00004871"/>
    </source>
</evidence>
<evidence type="ECO:0000259" key="13">
    <source>
        <dbReference type="Pfam" id="PF18317"/>
    </source>
</evidence>
<comment type="similarity">
    <text evidence="10">Belongs to the shikimate dehydrogenase family.</text>
</comment>
<dbReference type="UniPathway" id="UPA00053">
    <property type="reaction ID" value="UER00087"/>
</dbReference>
<dbReference type="InterPro" id="IPR046346">
    <property type="entry name" value="Aminoacid_DH-like_N_sf"/>
</dbReference>
<dbReference type="InterPro" id="IPR011342">
    <property type="entry name" value="Shikimate_DH"/>
</dbReference>
<comment type="catalytic activity">
    <reaction evidence="6 10">
        <text>shikimate + NADP(+) = 3-dehydroshikimate + NADPH + H(+)</text>
        <dbReference type="Rhea" id="RHEA:17737"/>
        <dbReference type="ChEBI" id="CHEBI:15378"/>
        <dbReference type="ChEBI" id="CHEBI:16630"/>
        <dbReference type="ChEBI" id="CHEBI:36208"/>
        <dbReference type="ChEBI" id="CHEBI:57783"/>
        <dbReference type="ChEBI" id="CHEBI:58349"/>
        <dbReference type="EC" id="1.1.1.25"/>
    </reaction>
</comment>
<dbReference type="SUPFAM" id="SSF51735">
    <property type="entry name" value="NAD(P)-binding Rossmann-fold domains"/>
    <property type="match status" value="1"/>
</dbReference>
<dbReference type="Pfam" id="PF08501">
    <property type="entry name" value="Shikimate_dh_N"/>
    <property type="match status" value="1"/>
</dbReference>
<dbReference type="PANTHER" id="PTHR21089">
    <property type="entry name" value="SHIKIMATE DEHYDROGENASE"/>
    <property type="match status" value="1"/>
</dbReference>
<dbReference type="InterPro" id="IPR022893">
    <property type="entry name" value="Shikimate_DH_fam"/>
</dbReference>
<evidence type="ECO:0000259" key="12">
    <source>
        <dbReference type="Pfam" id="PF08501"/>
    </source>
</evidence>
<dbReference type="EMBL" id="LT906446">
    <property type="protein sequence ID" value="SNU95030.1"/>
    <property type="molecule type" value="Genomic_DNA"/>
</dbReference>
<feature type="domain" description="SDH C-terminal" evidence="13">
    <location>
        <begin position="248"/>
        <end position="278"/>
    </location>
</feature>
<feature type="domain" description="Quinate/shikimate 5-dehydrogenase/glutamyl-tRNA reductase" evidence="11">
    <location>
        <begin position="117"/>
        <end position="194"/>
    </location>
</feature>
<dbReference type="GO" id="GO:0008652">
    <property type="term" value="P:amino acid biosynthetic process"/>
    <property type="evidence" value="ECO:0007669"/>
    <property type="project" value="UniProtKB-KW"/>
</dbReference>
<dbReference type="InterPro" id="IPR006151">
    <property type="entry name" value="Shikm_DH/Glu-tRNA_Rdtase"/>
</dbReference>
<dbReference type="SUPFAM" id="SSF53223">
    <property type="entry name" value="Aminoacid dehydrogenase-like, N-terminal domain"/>
    <property type="match status" value="1"/>
</dbReference>
<dbReference type="eggNOG" id="COG0169">
    <property type="taxonomic scope" value="Bacteria"/>
</dbReference>
<accession>A0A239TBC3</accession>
<evidence type="ECO:0000256" key="9">
    <source>
        <dbReference type="ARBA" id="ARBA00060613"/>
    </source>
</evidence>
<feature type="binding site" evidence="10">
    <location>
        <position position="255"/>
    </location>
    <ligand>
        <name>shikimate</name>
        <dbReference type="ChEBI" id="CHEBI:36208"/>
    </ligand>
</feature>
<evidence type="ECO:0000259" key="11">
    <source>
        <dbReference type="Pfam" id="PF01488"/>
    </source>
</evidence>
<feature type="domain" description="Shikimate dehydrogenase substrate binding N-terminal" evidence="12">
    <location>
        <begin position="11"/>
        <end position="93"/>
    </location>
</feature>
<reference evidence="14 15" key="1">
    <citation type="submission" date="2017-06" db="EMBL/GenBank/DDBJ databases">
        <authorList>
            <consortium name="Pathogen Informatics"/>
        </authorList>
    </citation>
    <scope>NUCLEOTIDE SEQUENCE [LARGE SCALE GENOMIC DNA]</scope>
    <source>
        <strain evidence="14 15">NCTC10570</strain>
    </source>
</reference>
<dbReference type="InterPro" id="IPR036291">
    <property type="entry name" value="NAD(P)-bd_dom_sf"/>
</dbReference>
<keyword evidence="2 10" id="KW-0028">Amino-acid biosynthesis</keyword>
<feature type="binding site" evidence="10">
    <location>
        <position position="66"/>
    </location>
    <ligand>
        <name>shikimate</name>
        <dbReference type="ChEBI" id="CHEBI:36208"/>
    </ligand>
</feature>
<dbReference type="GO" id="GO:0052734">
    <property type="term" value="F:shikimate 3-dehydrogenase (NAD+) activity"/>
    <property type="evidence" value="ECO:0007669"/>
    <property type="project" value="RHEA"/>
</dbReference>
<dbReference type="AlphaFoldDB" id="A0A239TBC3"/>
<dbReference type="GO" id="GO:0019632">
    <property type="term" value="P:shikimate metabolic process"/>
    <property type="evidence" value="ECO:0007669"/>
    <property type="project" value="InterPro"/>
</dbReference>
<dbReference type="PANTHER" id="PTHR21089:SF1">
    <property type="entry name" value="BIFUNCTIONAL 3-DEHYDROQUINATE DEHYDRATASE_SHIKIMATE DEHYDROGENASE, CHLOROPLASTIC"/>
    <property type="match status" value="1"/>
</dbReference>
<gene>
    <name evidence="10 14" type="primary">aroE</name>
    <name evidence="14" type="ORF">SAMEA4364220_00296</name>
</gene>
<proteinExistence type="inferred from homology"/>
<comment type="function">
    <text evidence="10">Involved in the biosynthesis of the chorismate, which leads to the biosynthesis of aromatic amino acids. Catalyzes the reversible NADPH linked reduction of 3-dehydroshikimate (DHSA) to yield shikimate (SA).</text>
</comment>
<dbReference type="GO" id="GO:0030266">
    <property type="term" value="F:quinate 3-dehydrogenase (NAD+) activity"/>
    <property type="evidence" value="ECO:0007669"/>
    <property type="project" value="UniProtKB-EC"/>
</dbReference>
<dbReference type="GO" id="GO:0005829">
    <property type="term" value="C:cytosol"/>
    <property type="evidence" value="ECO:0007669"/>
    <property type="project" value="TreeGrafter"/>
</dbReference>
<comment type="pathway">
    <text evidence="1 10">Metabolic intermediate biosynthesis; chorismate biosynthesis; chorismate from D-erythrose 4-phosphate and phosphoenolpyruvate: step 4/7.</text>
</comment>
<dbReference type="RefSeq" id="WP_027890557.1">
    <property type="nucleotide sequence ID" value="NZ_LT906446.1"/>
</dbReference>
<comment type="catalytic activity">
    <reaction evidence="7">
        <text>L-quinate + NAD(+) = 3-dehydroquinate + NADH + H(+)</text>
        <dbReference type="Rhea" id="RHEA:22364"/>
        <dbReference type="ChEBI" id="CHEBI:15378"/>
        <dbReference type="ChEBI" id="CHEBI:29751"/>
        <dbReference type="ChEBI" id="CHEBI:32364"/>
        <dbReference type="ChEBI" id="CHEBI:57540"/>
        <dbReference type="ChEBI" id="CHEBI:57945"/>
        <dbReference type="EC" id="1.1.1.24"/>
    </reaction>
</comment>
<feature type="active site" description="Proton acceptor" evidence="10">
    <location>
        <position position="70"/>
    </location>
</feature>
<dbReference type="Gene3D" id="3.40.50.720">
    <property type="entry name" value="NAD(P)-binding Rossmann-like Domain"/>
    <property type="match status" value="1"/>
</dbReference>